<evidence type="ECO:0000313" key="6">
    <source>
        <dbReference type="Proteomes" id="UP001396334"/>
    </source>
</evidence>
<feature type="transmembrane region" description="Helical" evidence="3">
    <location>
        <begin position="391"/>
        <end position="413"/>
    </location>
</feature>
<dbReference type="InterPro" id="IPR004864">
    <property type="entry name" value="LEA_2"/>
</dbReference>
<keyword evidence="3" id="KW-1133">Transmembrane helix</keyword>
<keyword evidence="2" id="KW-0677">Repeat</keyword>
<name>A0ABR2PUV8_9ROSI</name>
<dbReference type="InterPro" id="IPR038408">
    <property type="entry name" value="GNK2_sf"/>
</dbReference>
<dbReference type="Pfam" id="PF03168">
    <property type="entry name" value="LEA_2"/>
    <property type="match status" value="1"/>
</dbReference>
<keyword evidence="3" id="KW-0472">Membrane</keyword>
<evidence type="ECO:0000256" key="2">
    <source>
        <dbReference type="ARBA" id="ARBA00022737"/>
    </source>
</evidence>
<keyword evidence="6" id="KW-1185">Reference proteome</keyword>
<dbReference type="InterPro" id="IPR002902">
    <property type="entry name" value="GNK2"/>
</dbReference>
<comment type="caution">
    <text evidence="5">The sequence shown here is derived from an EMBL/GenBank/DDBJ whole genome shotgun (WGS) entry which is preliminary data.</text>
</comment>
<evidence type="ECO:0000259" key="4">
    <source>
        <dbReference type="PROSITE" id="PS51473"/>
    </source>
</evidence>
<dbReference type="Proteomes" id="UP001396334">
    <property type="component" value="Unassembled WGS sequence"/>
</dbReference>
<protein>
    <recommendedName>
        <fullName evidence="4">Gnk2-homologous domain-containing protein</fullName>
    </recommendedName>
</protein>
<dbReference type="Pfam" id="PF01657">
    <property type="entry name" value="Stress-antifung"/>
    <property type="match status" value="2"/>
</dbReference>
<evidence type="ECO:0000256" key="1">
    <source>
        <dbReference type="ARBA" id="ARBA00022729"/>
    </source>
</evidence>
<feature type="domain" description="Gnk2-homologous" evidence="4">
    <location>
        <begin position="154"/>
        <end position="255"/>
    </location>
</feature>
<sequence length="470" mass="52908">MCETKSFCLWLVQIIGLLGLLALCLWLALLPRSPTFIIVNFSVPTANDKDASDHGTIQYELDITNPNEDSGIDYDDIVLVFYHGEDMGSRTIPSFYQEEDKTHLVIDQVDVETRLWSGLQKAIRNATAELRADLSTKIKYRTWGIKTKHHGINREAKIRIDNSNNYTTNSTFGNNLKWVLESLPSNTSSTGFYSTSIGDGAGHVYARALCRGDITATSCQNCVKNASRDVLDGCRTGEAIVWYDSCQVQYSFQNSSLMVYTGKFPDSNDDEKKISNPGRFNDVLAFLMNNISRNAANDSELMFETGEVKFNKKEMIYGLVQCTRDISGDTCLNCLDSALQDLNGCCGSRTGGSVLSRNCNVRFQMYKFYNGSDSPLIYPDFPTGARWSTGMIMAVICAAALVLALLIGSRFIYDRLKKRKRIDGMLEAFPFRAWIREPDWESNMMAFTKDPTRKKQLLRVEWHTLNLKSG</sequence>
<organism evidence="5 6">
    <name type="scientific">Hibiscus sabdariffa</name>
    <name type="common">roselle</name>
    <dbReference type="NCBI Taxonomy" id="183260"/>
    <lineage>
        <taxon>Eukaryota</taxon>
        <taxon>Viridiplantae</taxon>
        <taxon>Streptophyta</taxon>
        <taxon>Embryophyta</taxon>
        <taxon>Tracheophyta</taxon>
        <taxon>Spermatophyta</taxon>
        <taxon>Magnoliopsida</taxon>
        <taxon>eudicotyledons</taxon>
        <taxon>Gunneridae</taxon>
        <taxon>Pentapetalae</taxon>
        <taxon>rosids</taxon>
        <taxon>malvids</taxon>
        <taxon>Malvales</taxon>
        <taxon>Malvaceae</taxon>
        <taxon>Malvoideae</taxon>
        <taxon>Hibiscus</taxon>
    </lineage>
</organism>
<dbReference type="EMBL" id="JBBPBN010000050">
    <property type="protein sequence ID" value="KAK8992242.1"/>
    <property type="molecule type" value="Genomic_DNA"/>
</dbReference>
<keyword evidence="1" id="KW-0732">Signal</keyword>
<gene>
    <name evidence="5" type="ORF">V6N11_048331</name>
</gene>
<dbReference type="Gene3D" id="3.30.430.20">
    <property type="entry name" value="Gnk2 domain, C-X8-C-X2-C motif"/>
    <property type="match status" value="2"/>
</dbReference>
<feature type="domain" description="Gnk2-homologous" evidence="4">
    <location>
        <begin position="262"/>
        <end position="368"/>
    </location>
</feature>
<dbReference type="PANTHER" id="PTHR32099">
    <property type="entry name" value="CYSTEINE-RICH REPEAT SECRETORY PROTEIN"/>
    <property type="match status" value="1"/>
</dbReference>
<evidence type="ECO:0000313" key="5">
    <source>
        <dbReference type="EMBL" id="KAK8992242.1"/>
    </source>
</evidence>
<reference evidence="5 6" key="1">
    <citation type="journal article" date="2024" name="G3 (Bethesda)">
        <title>Genome assembly of Hibiscus sabdariffa L. provides insights into metabolisms of medicinal natural products.</title>
        <authorList>
            <person name="Kim T."/>
        </authorList>
    </citation>
    <scope>NUCLEOTIDE SEQUENCE [LARGE SCALE GENOMIC DNA]</scope>
    <source>
        <strain evidence="5">TK-2024</strain>
        <tissue evidence="5">Old leaves</tissue>
    </source>
</reference>
<dbReference type="PANTHER" id="PTHR32099:SF63">
    <property type="entry name" value="CYSTEINE-RICH REPEAT SECRETORY PROTEIN 38-LIKE"/>
    <property type="match status" value="1"/>
</dbReference>
<accession>A0ABR2PUV8</accession>
<dbReference type="CDD" id="cd23509">
    <property type="entry name" value="Gnk2-like"/>
    <property type="match status" value="2"/>
</dbReference>
<evidence type="ECO:0000256" key="3">
    <source>
        <dbReference type="SAM" id="Phobius"/>
    </source>
</evidence>
<keyword evidence="3" id="KW-0812">Transmembrane</keyword>
<feature type="transmembrane region" description="Helical" evidence="3">
    <location>
        <begin position="7"/>
        <end position="29"/>
    </location>
</feature>
<dbReference type="PROSITE" id="PS51473">
    <property type="entry name" value="GNK2"/>
    <property type="match status" value="2"/>
</dbReference>
<proteinExistence type="predicted"/>